<evidence type="ECO:0000313" key="23">
    <source>
        <dbReference type="Proteomes" id="UP000436088"/>
    </source>
</evidence>
<comment type="catalytic activity">
    <reaction evidence="16">
        <text>L-threonyl-[protein] + ATP = O-phospho-L-threonyl-[protein] + ADP + H(+)</text>
        <dbReference type="Rhea" id="RHEA:46608"/>
        <dbReference type="Rhea" id="RHEA-COMP:11060"/>
        <dbReference type="Rhea" id="RHEA-COMP:11605"/>
        <dbReference type="ChEBI" id="CHEBI:15378"/>
        <dbReference type="ChEBI" id="CHEBI:30013"/>
        <dbReference type="ChEBI" id="CHEBI:30616"/>
        <dbReference type="ChEBI" id="CHEBI:61977"/>
        <dbReference type="ChEBI" id="CHEBI:456216"/>
        <dbReference type="EC" id="2.7.11.1"/>
    </reaction>
</comment>
<evidence type="ECO:0000256" key="2">
    <source>
        <dbReference type="ARBA" id="ARBA00010768"/>
    </source>
</evidence>
<keyword evidence="19" id="KW-1133">Transmembrane helix</keyword>
<keyword evidence="11" id="KW-0067">ATP-binding</keyword>
<keyword evidence="12" id="KW-0694">RNA-binding</keyword>
<comment type="catalytic activity">
    <reaction evidence="17">
        <text>L-seryl-[protein] + ATP = O-phospho-L-seryl-[protein] + ADP + H(+)</text>
        <dbReference type="Rhea" id="RHEA:17989"/>
        <dbReference type="Rhea" id="RHEA-COMP:9863"/>
        <dbReference type="Rhea" id="RHEA-COMP:11604"/>
        <dbReference type="ChEBI" id="CHEBI:15378"/>
        <dbReference type="ChEBI" id="CHEBI:29999"/>
        <dbReference type="ChEBI" id="CHEBI:30616"/>
        <dbReference type="ChEBI" id="CHEBI:83421"/>
        <dbReference type="ChEBI" id="CHEBI:456216"/>
        <dbReference type="EC" id="2.7.11.1"/>
    </reaction>
</comment>
<evidence type="ECO:0000256" key="9">
    <source>
        <dbReference type="ARBA" id="ARBA00022729"/>
    </source>
</evidence>
<dbReference type="Gene3D" id="3.60.10.10">
    <property type="entry name" value="Endonuclease/exonuclease/phosphatase"/>
    <property type="match status" value="2"/>
</dbReference>
<evidence type="ECO:0000256" key="6">
    <source>
        <dbReference type="ARBA" id="ARBA00022540"/>
    </source>
</evidence>
<dbReference type="Gene3D" id="2.60.120.430">
    <property type="entry name" value="Galactose-binding lectin"/>
    <property type="match status" value="1"/>
</dbReference>
<feature type="region of interest" description="Disordered" evidence="18">
    <location>
        <begin position="164"/>
        <end position="183"/>
    </location>
</feature>
<evidence type="ECO:0000256" key="4">
    <source>
        <dbReference type="ARBA" id="ARBA00022490"/>
    </source>
</evidence>
<gene>
    <name evidence="22" type="ORF">F3Y22_tig00116965pilonHSYRG00700</name>
</gene>
<dbReference type="InterPro" id="IPR011009">
    <property type="entry name" value="Kinase-like_dom_sf"/>
</dbReference>
<dbReference type="InterPro" id="IPR007783">
    <property type="entry name" value="eIF3d"/>
</dbReference>
<keyword evidence="19" id="KW-0472">Membrane</keyword>
<evidence type="ECO:0000256" key="17">
    <source>
        <dbReference type="ARBA" id="ARBA00048679"/>
    </source>
</evidence>
<feature type="compositionally biased region" description="Acidic residues" evidence="18">
    <location>
        <begin position="170"/>
        <end position="183"/>
    </location>
</feature>
<keyword evidence="9" id="KW-0732">Signal</keyword>
<dbReference type="SUPFAM" id="SSF56219">
    <property type="entry name" value="DNase I-like"/>
    <property type="match status" value="1"/>
</dbReference>
<dbReference type="Pfam" id="PF22669">
    <property type="entry name" value="Exo_endo_phos2"/>
    <property type="match status" value="2"/>
</dbReference>
<evidence type="ECO:0000256" key="5">
    <source>
        <dbReference type="ARBA" id="ARBA00022527"/>
    </source>
</evidence>
<dbReference type="GO" id="GO:0046856">
    <property type="term" value="P:phosphatidylinositol dephosphorylation"/>
    <property type="evidence" value="ECO:0007669"/>
    <property type="project" value="InterPro"/>
</dbReference>
<evidence type="ECO:0000256" key="3">
    <source>
        <dbReference type="ARBA" id="ARBA00012513"/>
    </source>
</evidence>
<feature type="domain" description="Inositol polyphosphate-related phosphatase" evidence="21">
    <location>
        <begin position="198"/>
        <end position="263"/>
    </location>
</feature>
<dbReference type="InterPro" id="IPR036691">
    <property type="entry name" value="Endo/exonu/phosph_ase_sf"/>
</dbReference>
<evidence type="ECO:0000256" key="12">
    <source>
        <dbReference type="ARBA" id="ARBA00022884"/>
    </source>
</evidence>
<dbReference type="Proteomes" id="UP000436088">
    <property type="component" value="Unassembled WGS sequence"/>
</dbReference>
<dbReference type="AlphaFoldDB" id="A0A6A2XKT4"/>
<dbReference type="PANTHER" id="PTHR48006:SF56">
    <property type="entry name" value="PROTEIN KINASE DOMAIN-CONTAINING PROTEIN"/>
    <property type="match status" value="1"/>
</dbReference>
<feature type="region of interest" description="Disordered" evidence="18">
    <location>
        <begin position="30"/>
        <end position="61"/>
    </location>
</feature>
<evidence type="ECO:0000259" key="21">
    <source>
        <dbReference type="Pfam" id="PF22669"/>
    </source>
</evidence>
<dbReference type="InterPro" id="IPR000300">
    <property type="entry name" value="IPPc"/>
</dbReference>
<accession>A0A6A2XKT4</accession>
<keyword evidence="19" id="KW-0812">Transmembrane</keyword>
<evidence type="ECO:0000256" key="19">
    <source>
        <dbReference type="SAM" id="Phobius"/>
    </source>
</evidence>
<dbReference type="Gene3D" id="1.10.510.10">
    <property type="entry name" value="Transferase(Phosphotransferase) domain 1"/>
    <property type="match status" value="1"/>
</dbReference>
<dbReference type="GO" id="GO:0005852">
    <property type="term" value="C:eukaryotic translation initiation factor 3 complex"/>
    <property type="evidence" value="ECO:0007669"/>
    <property type="project" value="InterPro"/>
</dbReference>
<dbReference type="GO" id="GO:0004674">
    <property type="term" value="F:protein serine/threonine kinase activity"/>
    <property type="evidence" value="ECO:0007669"/>
    <property type="project" value="UniProtKB-KW"/>
</dbReference>
<evidence type="ECO:0000259" key="20">
    <source>
        <dbReference type="Pfam" id="PF11721"/>
    </source>
</evidence>
<dbReference type="Pfam" id="PF11721">
    <property type="entry name" value="Malectin"/>
    <property type="match status" value="1"/>
</dbReference>
<dbReference type="GO" id="GO:0016791">
    <property type="term" value="F:phosphatase activity"/>
    <property type="evidence" value="ECO:0007669"/>
    <property type="project" value="InterPro"/>
</dbReference>
<dbReference type="SUPFAM" id="SSF56112">
    <property type="entry name" value="Protein kinase-like (PK-like)"/>
    <property type="match status" value="1"/>
</dbReference>
<comment type="caution">
    <text evidence="22">The sequence shown here is derived from an EMBL/GenBank/DDBJ whole genome shotgun (WGS) entry which is preliminary data.</text>
</comment>
<evidence type="ECO:0000256" key="15">
    <source>
        <dbReference type="ARBA" id="ARBA00023180"/>
    </source>
</evidence>
<dbReference type="GO" id="GO:0003723">
    <property type="term" value="F:RNA binding"/>
    <property type="evidence" value="ECO:0007669"/>
    <property type="project" value="UniProtKB-KW"/>
</dbReference>
<feature type="domain" description="Malectin" evidence="20">
    <location>
        <begin position="582"/>
        <end position="702"/>
    </location>
</feature>
<dbReference type="GO" id="GO:0016020">
    <property type="term" value="C:membrane"/>
    <property type="evidence" value="ECO:0007669"/>
    <property type="project" value="UniProtKB-SubCell"/>
</dbReference>
<keyword evidence="7" id="KW-0597">Phosphoprotein</keyword>
<dbReference type="EMBL" id="VEPZ02001739">
    <property type="protein sequence ID" value="KAE8659039.1"/>
    <property type="molecule type" value="Genomic_DNA"/>
</dbReference>
<evidence type="ECO:0000256" key="11">
    <source>
        <dbReference type="ARBA" id="ARBA00022840"/>
    </source>
</evidence>
<feature type="domain" description="Inositol polyphosphate-related phosphatase" evidence="21">
    <location>
        <begin position="400"/>
        <end position="478"/>
    </location>
</feature>
<evidence type="ECO:0000256" key="7">
    <source>
        <dbReference type="ARBA" id="ARBA00022553"/>
    </source>
</evidence>
<organism evidence="22 23">
    <name type="scientific">Hibiscus syriacus</name>
    <name type="common">Rose of Sharon</name>
    <dbReference type="NCBI Taxonomy" id="106335"/>
    <lineage>
        <taxon>Eukaryota</taxon>
        <taxon>Viridiplantae</taxon>
        <taxon>Streptophyta</taxon>
        <taxon>Embryophyta</taxon>
        <taxon>Tracheophyta</taxon>
        <taxon>Spermatophyta</taxon>
        <taxon>Magnoliopsida</taxon>
        <taxon>eudicotyledons</taxon>
        <taxon>Gunneridae</taxon>
        <taxon>Pentapetalae</taxon>
        <taxon>rosids</taxon>
        <taxon>malvids</taxon>
        <taxon>Malvales</taxon>
        <taxon>Malvaceae</taxon>
        <taxon>Malvoideae</taxon>
        <taxon>Hibiscus</taxon>
    </lineage>
</organism>
<comment type="subcellular location">
    <subcellularLocation>
        <location evidence="1">Membrane</location>
        <topology evidence="1">Single-pass type I membrane protein</topology>
    </subcellularLocation>
</comment>
<protein>
    <recommendedName>
        <fullName evidence="3">non-specific serine/threonine protein kinase</fullName>
        <ecNumber evidence="3">2.7.11.1</ecNumber>
    </recommendedName>
</protein>
<keyword evidence="23" id="KW-1185">Reference proteome</keyword>
<feature type="compositionally biased region" description="Basic and acidic residues" evidence="18">
    <location>
        <begin position="34"/>
        <end position="47"/>
    </location>
</feature>
<keyword evidence="6" id="KW-0396">Initiation factor</keyword>
<evidence type="ECO:0000256" key="8">
    <source>
        <dbReference type="ARBA" id="ARBA00022679"/>
    </source>
</evidence>
<dbReference type="EC" id="2.7.11.1" evidence="3"/>
<keyword evidence="10" id="KW-0547">Nucleotide-binding</keyword>
<keyword evidence="15" id="KW-0325">Glycoprotein</keyword>
<dbReference type="GO" id="GO:0003743">
    <property type="term" value="F:translation initiation factor activity"/>
    <property type="evidence" value="ECO:0007669"/>
    <property type="project" value="UniProtKB-KW"/>
</dbReference>
<dbReference type="InterPro" id="IPR051824">
    <property type="entry name" value="LRR_Rcpt-Like_S/T_Kinase"/>
</dbReference>
<keyword evidence="14" id="KW-0675">Receptor</keyword>
<evidence type="ECO:0000256" key="14">
    <source>
        <dbReference type="ARBA" id="ARBA00023170"/>
    </source>
</evidence>
<evidence type="ECO:0000256" key="16">
    <source>
        <dbReference type="ARBA" id="ARBA00047899"/>
    </source>
</evidence>
<evidence type="ECO:0000256" key="13">
    <source>
        <dbReference type="ARBA" id="ARBA00022917"/>
    </source>
</evidence>
<keyword evidence="13" id="KW-0648">Protein biosynthesis</keyword>
<evidence type="ECO:0000313" key="22">
    <source>
        <dbReference type="EMBL" id="KAE8659039.1"/>
    </source>
</evidence>
<dbReference type="Pfam" id="PF05091">
    <property type="entry name" value="eIF-3_zeta"/>
    <property type="match status" value="1"/>
</dbReference>
<evidence type="ECO:0000256" key="1">
    <source>
        <dbReference type="ARBA" id="ARBA00004479"/>
    </source>
</evidence>
<sequence length="952" mass="108134">MLSGRPTRSPCLPGDLQEIACAMHVPTRWASETIRPRPSESIRRQPSEGRSPGVHGDLQGRPEGMATYVLGACAMQHVHSHVYSLCLSKGRSPGVHGDLQGRLECMTTYGQHCVHPPTTPETLRASEIIKGRKRRDDKQENKETINCFSPFLLLIFGYTAMKQSSKHQPEDEDDISSDSGSEEYFECSHGRESRICVGTWNVGGKVPPNDLDIDEWIDMNDPADIYAFGLQEIVPLNAGNIFGAEDSSPVPKWENIIRETLNRIRPATTKVKCYSDPSSPSKFEPFDDLPTLEEEICLESDSDIGEEIYPLDEEPHDFDEFNIAAENKMGFLDSGVSEYYDGSKLDVPVAVEQHLQRQFSSPKRLDRLNCLRTVDDAENEEAPVSQQNAKFTRMLSGIEQNRKLTRTLSELDLESLMKRKRSSYVRIVSKQMVGIFLTIWVRRSLLRHIQNLKVSTVGVGVMGYIGNKIAVATSALFTSGYSDSGVSVEHRVFMNVSEHISIFDPYVFRLLLMRWNSFWVSDDFIDEGYDSGDDFRSSIQNGMHPEVNMKNVLTGKEWGYIFALLCLNTKCHSASGAEWRTANMSNQLYATARVSPLSITYYRYYLENESYSVRLHFAEIEITNSTRYGRLGRRIFNIYIRDQLVEEDFNIEAEAVGILTPLTKHYNANVTNGELEIRFYWDGKSTQAIPVRGVHGPLISGILVDPNFRPKHEEKKTKTFPIVIGVVGSVLIFLASGILFWRYYFKARARENKISRDWICGFGPVYKGQLADGTIIAVKQLPSKSRNQLLLVYEYLENNSLSRALFGPENSRINLDWHTRQKICVGIARGLVFLHEETRLKIVLETSQEPLLEAWNKVSFDELNPFVNEGDEVASVAYRYRRWKLDNDMQLDARCEIQSVVDVNNQMSFLTLNALNEFDPKYSGVDWRQKLETQRGAALATELKNNANKLAK</sequence>
<evidence type="ECO:0000256" key="10">
    <source>
        <dbReference type="ARBA" id="ARBA00022741"/>
    </source>
</evidence>
<proteinExistence type="inferred from homology"/>
<dbReference type="GO" id="GO:0005524">
    <property type="term" value="F:ATP binding"/>
    <property type="evidence" value="ECO:0007669"/>
    <property type="project" value="UniProtKB-KW"/>
</dbReference>
<keyword evidence="4" id="KW-0963">Cytoplasm</keyword>
<keyword evidence="5" id="KW-0418">Kinase</keyword>
<dbReference type="PANTHER" id="PTHR48006">
    <property type="entry name" value="LEUCINE-RICH REPEAT-CONTAINING PROTEIN DDB_G0281931-RELATED"/>
    <property type="match status" value="1"/>
</dbReference>
<keyword evidence="8" id="KW-0808">Transferase</keyword>
<dbReference type="InterPro" id="IPR021720">
    <property type="entry name" value="Malectin_dom"/>
</dbReference>
<keyword evidence="5" id="KW-0723">Serine/threonine-protein kinase</keyword>
<evidence type="ECO:0000256" key="18">
    <source>
        <dbReference type="SAM" id="MobiDB-lite"/>
    </source>
</evidence>
<comment type="similarity">
    <text evidence="2">Belongs to the inositol polyphosphate 5-phosphatase family.</text>
</comment>
<feature type="transmembrane region" description="Helical" evidence="19">
    <location>
        <begin position="720"/>
        <end position="745"/>
    </location>
</feature>
<name>A0A6A2XKT4_HIBSY</name>
<reference evidence="22" key="1">
    <citation type="submission" date="2019-09" db="EMBL/GenBank/DDBJ databases">
        <title>Draft genome information of white flower Hibiscus syriacus.</title>
        <authorList>
            <person name="Kim Y.-M."/>
        </authorList>
    </citation>
    <scope>NUCLEOTIDE SEQUENCE [LARGE SCALE GENOMIC DNA]</scope>
    <source>
        <strain evidence="22">YM2019G1</strain>
    </source>
</reference>